<dbReference type="GO" id="GO:0005794">
    <property type="term" value="C:Golgi apparatus"/>
    <property type="evidence" value="ECO:0007669"/>
    <property type="project" value="UniProtKB-SubCell"/>
</dbReference>
<comment type="caution">
    <text evidence="10">The sequence shown here is derived from an EMBL/GenBank/DDBJ whole genome shotgun (WGS) entry which is preliminary data.</text>
</comment>
<protein>
    <recommendedName>
        <fullName evidence="9">Transmembrane 9 superfamily member</fullName>
    </recommendedName>
</protein>
<keyword evidence="11" id="KW-1185">Reference proteome</keyword>
<keyword evidence="8" id="KW-0472">Membrane</keyword>
<evidence type="ECO:0000313" key="11">
    <source>
        <dbReference type="Proteomes" id="UP001627154"/>
    </source>
</evidence>
<comment type="similarity">
    <text evidence="3 9">Belongs to the nonaspanin (TM9SF) (TC 9.A.2) family.</text>
</comment>
<gene>
    <name evidence="10" type="ORF">TKK_003342</name>
</gene>
<accession>A0ABD2XFF4</accession>
<dbReference type="PANTHER" id="PTHR10766">
    <property type="entry name" value="TRANSMEMBRANE 9 SUPERFAMILY PROTEIN"/>
    <property type="match status" value="1"/>
</dbReference>
<dbReference type="PANTHER" id="PTHR10766:SF55">
    <property type="entry name" value="TRANSMEMBRANE 9 SUPERFAMILY MEMBER 4"/>
    <property type="match status" value="1"/>
</dbReference>
<evidence type="ECO:0000256" key="9">
    <source>
        <dbReference type="RuleBase" id="RU363079"/>
    </source>
</evidence>
<evidence type="ECO:0000256" key="4">
    <source>
        <dbReference type="ARBA" id="ARBA00022692"/>
    </source>
</evidence>
<proteinExistence type="inferred from homology"/>
<dbReference type="EMBL" id="JBJJXI010000027">
    <property type="protein sequence ID" value="KAL3403936.1"/>
    <property type="molecule type" value="Genomic_DNA"/>
</dbReference>
<dbReference type="AlphaFoldDB" id="A0ABD2XFF4"/>
<evidence type="ECO:0000256" key="8">
    <source>
        <dbReference type="ARBA" id="ARBA00023136"/>
    </source>
</evidence>
<dbReference type="Proteomes" id="UP001627154">
    <property type="component" value="Unassembled WGS sequence"/>
</dbReference>
<evidence type="ECO:0000256" key="3">
    <source>
        <dbReference type="ARBA" id="ARBA00005227"/>
    </source>
</evidence>
<evidence type="ECO:0000313" key="10">
    <source>
        <dbReference type="EMBL" id="KAL3403936.1"/>
    </source>
</evidence>
<comment type="subcellular location">
    <subcellularLocation>
        <location evidence="2">Golgi apparatus</location>
    </subcellularLocation>
    <subcellularLocation>
        <location evidence="1">Membrane</location>
        <topology evidence="1">Multi-pass membrane protein</topology>
    </subcellularLocation>
</comment>
<keyword evidence="4" id="KW-0812">Transmembrane</keyword>
<reference evidence="10 11" key="1">
    <citation type="journal article" date="2024" name="bioRxiv">
        <title>A reference genome for Trichogramma kaykai: A tiny desert-dwelling parasitoid wasp with competing sex-ratio distorters.</title>
        <authorList>
            <person name="Culotta J."/>
            <person name="Lindsey A.R."/>
        </authorList>
    </citation>
    <scope>NUCLEOTIDE SEQUENCE [LARGE SCALE GENOMIC DNA]</scope>
    <source>
        <strain evidence="10 11">KSX58</strain>
    </source>
</reference>
<evidence type="ECO:0000256" key="7">
    <source>
        <dbReference type="ARBA" id="ARBA00023034"/>
    </source>
</evidence>
<dbReference type="GO" id="GO:0016020">
    <property type="term" value="C:membrane"/>
    <property type="evidence" value="ECO:0007669"/>
    <property type="project" value="UniProtKB-SubCell"/>
</dbReference>
<keyword evidence="7" id="KW-0333">Golgi apparatus</keyword>
<dbReference type="Pfam" id="PF02990">
    <property type="entry name" value="EMP70"/>
    <property type="match status" value="1"/>
</dbReference>
<evidence type="ECO:0000256" key="6">
    <source>
        <dbReference type="ARBA" id="ARBA00022989"/>
    </source>
</evidence>
<keyword evidence="5" id="KW-0732">Signal</keyword>
<organism evidence="10 11">
    <name type="scientific">Trichogramma kaykai</name>
    <dbReference type="NCBI Taxonomy" id="54128"/>
    <lineage>
        <taxon>Eukaryota</taxon>
        <taxon>Metazoa</taxon>
        <taxon>Ecdysozoa</taxon>
        <taxon>Arthropoda</taxon>
        <taxon>Hexapoda</taxon>
        <taxon>Insecta</taxon>
        <taxon>Pterygota</taxon>
        <taxon>Neoptera</taxon>
        <taxon>Endopterygota</taxon>
        <taxon>Hymenoptera</taxon>
        <taxon>Apocrita</taxon>
        <taxon>Proctotrupomorpha</taxon>
        <taxon>Chalcidoidea</taxon>
        <taxon>Trichogrammatidae</taxon>
        <taxon>Trichogramma</taxon>
    </lineage>
</organism>
<evidence type="ECO:0000256" key="5">
    <source>
        <dbReference type="ARBA" id="ARBA00022729"/>
    </source>
</evidence>
<evidence type="ECO:0000256" key="1">
    <source>
        <dbReference type="ARBA" id="ARBA00004141"/>
    </source>
</evidence>
<dbReference type="InterPro" id="IPR004240">
    <property type="entry name" value="EMP70"/>
</dbReference>
<evidence type="ECO:0000256" key="2">
    <source>
        <dbReference type="ARBA" id="ARBA00004555"/>
    </source>
</evidence>
<sequence length="125" mass="14222">MEVNSFYALGDSTHFKKGQKIDVEVAKIFSLRTQLSYEYYTLPFCLPKNGTLSYKSENLGEMLRGDIIVNTPYEVAMAQNISCKLLCDKPTEPMTWKKSNSLLVIERIQQELLSICKISKVFAQG</sequence>
<keyword evidence="6" id="KW-1133">Transmembrane helix</keyword>
<name>A0ABD2XFF4_9HYME</name>